<feature type="compositionally biased region" description="Basic and acidic residues" evidence="1">
    <location>
        <begin position="1"/>
        <end position="11"/>
    </location>
</feature>
<accession>A0A9D4GD17</accession>
<dbReference type="Proteomes" id="UP000828390">
    <property type="component" value="Unassembled WGS sequence"/>
</dbReference>
<evidence type="ECO:0000313" key="3">
    <source>
        <dbReference type="Proteomes" id="UP000828390"/>
    </source>
</evidence>
<reference evidence="2" key="1">
    <citation type="journal article" date="2019" name="bioRxiv">
        <title>The Genome of the Zebra Mussel, Dreissena polymorpha: A Resource for Invasive Species Research.</title>
        <authorList>
            <person name="McCartney M.A."/>
            <person name="Auch B."/>
            <person name="Kono T."/>
            <person name="Mallez S."/>
            <person name="Zhang Y."/>
            <person name="Obille A."/>
            <person name="Becker A."/>
            <person name="Abrahante J.E."/>
            <person name="Garbe J."/>
            <person name="Badalamenti J.P."/>
            <person name="Herman A."/>
            <person name="Mangelson H."/>
            <person name="Liachko I."/>
            <person name="Sullivan S."/>
            <person name="Sone E.D."/>
            <person name="Koren S."/>
            <person name="Silverstein K.A.T."/>
            <person name="Beckman K.B."/>
            <person name="Gohl D.M."/>
        </authorList>
    </citation>
    <scope>NUCLEOTIDE SEQUENCE</scope>
    <source>
        <strain evidence="2">Duluth1</strain>
        <tissue evidence="2">Whole animal</tissue>
    </source>
</reference>
<dbReference type="AlphaFoldDB" id="A0A9D4GD17"/>
<comment type="caution">
    <text evidence="2">The sequence shown here is derived from an EMBL/GenBank/DDBJ whole genome shotgun (WGS) entry which is preliminary data.</text>
</comment>
<name>A0A9D4GD17_DREPO</name>
<evidence type="ECO:0000256" key="1">
    <source>
        <dbReference type="SAM" id="MobiDB-lite"/>
    </source>
</evidence>
<feature type="compositionally biased region" description="Basic and acidic residues" evidence="1">
    <location>
        <begin position="21"/>
        <end position="55"/>
    </location>
</feature>
<proteinExistence type="predicted"/>
<gene>
    <name evidence="2" type="ORF">DPMN_141643</name>
</gene>
<protein>
    <submittedName>
        <fullName evidence="2">Uncharacterized protein</fullName>
    </submittedName>
</protein>
<reference evidence="2" key="2">
    <citation type="submission" date="2020-11" db="EMBL/GenBank/DDBJ databases">
        <authorList>
            <person name="McCartney M.A."/>
            <person name="Auch B."/>
            <person name="Kono T."/>
            <person name="Mallez S."/>
            <person name="Becker A."/>
            <person name="Gohl D.M."/>
            <person name="Silverstein K.A.T."/>
            <person name="Koren S."/>
            <person name="Bechman K.B."/>
            <person name="Herman A."/>
            <person name="Abrahante J.E."/>
            <person name="Garbe J."/>
        </authorList>
    </citation>
    <scope>NUCLEOTIDE SEQUENCE</scope>
    <source>
        <strain evidence="2">Duluth1</strain>
        <tissue evidence="2">Whole animal</tissue>
    </source>
</reference>
<sequence>MKKDRGDRGEGEGVEGSVQGEKGERLMEEIGGREKEKEGEIEMEKERDREGDWGR</sequence>
<organism evidence="2 3">
    <name type="scientific">Dreissena polymorpha</name>
    <name type="common">Zebra mussel</name>
    <name type="synonym">Mytilus polymorpha</name>
    <dbReference type="NCBI Taxonomy" id="45954"/>
    <lineage>
        <taxon>Eukaryota</taxon>
        <taxon>Metazoa</taxon>
        <taxon>Spiralia</taxon>
        <taxon>Lophotrochozoa</taxon>
        <taxon>Mollusca</taxon>
        <taxon>Bivalvia</taxon>
        <taxon>Autobranchia</taxon>
        <taxon>Heteroconchia</taxon>
        <taxon>Euheterodonta</taxon>
        <taxon>Imparidentia</taxon>
        <taxon>Neoheterodontei</taxon>
        <taxon>Myida</taxon>
        <taxon>Dreissenoidea</taxon>
        <taxon>Dreissenidae</taxon>
        <taxon>Dreissena</taxon>
    </lineage>
</organism>
<feature type="region of interest" description="Disordered" evidence="1">
    <location>
        <begin position="1"/>
        <end position="55"/>
    </location>
</feature>
<keyword evidence="3" id="KW-1185">Reference proteome</keyword>
<dbReference type="EMBL" id="JAIWYP010000006">
    <property type="protein sequence ID" value="KAH3813191.1"/>
    <property type="molecule type" value="Genomic_DNA"/>
</dbReference>
<evidence type="ECO:0000313" key="2">
    <source>
        <dbReference type="EMBL" id="KAH3813191.1"/>
    </source>
</evidence>